<keyword evidence="4" id="KW-0539">Nucleus</keyword>
<feature type="region of interest" description="Disordered" evidence="5">
    <location>
        <begin position="216"/>
        <end position="244"/>
    </location>
</feature>
<dbReference type="FunCoup" id="A0A0D1XTL6">
    <property type="interactions" value="197"/>
</dbReference>
<feature type="domain" description="Cell division control protein 73 C-terminal" evidence="6">
    <location>
        <begin position="249"/>
        <end position="412"/>
    </location>
</feature>
<reference evidence="7 8" key="1">
    <citation type="submission" date="2015-01" db="EMBL/GenBank/DDBJ databases">
        <title>The Genome Sequence of Ochroconis gallopava CBS43764.</title>
        <authorList>
            <consortium name="The Broad Institute Genomics Platform"/>
            <person name="Cuomo C."/>
            <person name="de Hoog S."/>
            <person name="Gorbushina A."/>
            <person name="Stielow B."/>
            <person name="Teixiera M."/>
            <person name="Abouelleil A."/>
            <person name="Chapman S.B."/>
            <person name="Priest M."/>
            <person name="Young S.K."/>
            <person name="Wortman J."/>
            <person name="Nusbaum C."/>
            <person name="Birren B."/>
        </authorList>
    </citation>
    <scope>NUCLEOTIDE SEQUENCE [LARGE SCALE GENOMIC DNA]</scope>
    <source>
        <strain evidence="7 8">CBS 43764</strain>
    </source>
</reference>
<dbReference type="InParanoid" id="A0A0D1XTL6"/>
<proteinExistence type="inferred from homology"/>
<dbReference type="RefSeq" id="XP_016215940.1">
    <property type="nucleotide sequence ID" value="XM_016356417.1"/>
</dbReference>
<keyword evidence="8" id="KW-1185">Reference proteome</keyword>
<dbReference type="InterPro" id="IPR007852">
    <property type="entry name" value="Cdc73/Parafibromin"/>
</dbReference>
<dbReference type="GO" id="GO:0000993">
    <property type="term" value="F:RNA polymerase II complex binding"/>
    <property type="evidence" value="ECO:0007669"/>
    <property type="project" value="TreeGrafter"/>
</dbReference>
<dbReference type="EMBL" id="KN847536">
    <property type="protein sequence ID" value="KIW06071.1"/>
    <property type="molecule type" value="Genomic_DNA"/>
</dbReference>
<dbReference type="Pfam" id="PF05179">
    <property type="entry name" value="CDC73_C"/>
    <property type="match status" value="1"/>
</dbReference>
<dbReference type="HOGENOM" id="CLU_025849_2_0_1"/>
<evidence type="ECO:0000256" key="4">
    <source>
        <dbReference type="ARBA" id="ARBA00023242"/>
    </source>
</evidence>
<dbReference type="InterPro" id="IPR038103">
    <property type="entry name" value="CDC73_C_sf"/>
</dbReference>
<evidence type="ECO:0000256" key="5">
    <source>
        <dbReference type="SAM" id="MobiDB-lite"/>
    </source>
</evidence>
<evidence type="ECO:0000256" key="3">
    <source>
        <dbReference type="ARBA" id="ARBA00023163"/>
    </source>
</evidence>
<comment type="subcellular location">
    <subcellularLocation>
        <location evidence="1">Nucleus</location>
    </subcellularLocation>
</comment>
<dbReference type="VEuPathDB" id="FungiDB:PV09_03243"/>
<keyword evidence="3" id="KW-0804">Transcription</keyword>
<dbReference type="AlphaFoldDB" id="A0A0D1XTL6"/>
<dbReference type="Gene3D" id="3.40.50.11990">
    <property type="entry name" value="RNA polymerase II accessory factor, Cdc73 C-terminal domain"/>
    <property type="match status" value="1"/>
</dbReference>
<sequence>MASEAEQNDPLLILRRAIASGVTPMLSTTEDASTGTDNIAQATHIHIGTPSGQKVFPLSMETRYMSDSKPTDLRSIYFVWLHKDDTTTAYISARAAANKALTEAGIVEIKNLPFTDRTDLVAWLDGTNEESENLQVLDSAKASAQADRAAAITAGTADGAPGAAPVAAGAGKVSVAIDPKLAKIYAGERKMGDRNSILRGIKPTDFSHVRKQADAYLGRSKSRPTGPTPASVGNPALVSGLKKPGSGRRLEPIILLSPSASSLLRMSNIKQFLENGIFVPADSAAAGTIGSANLLYTSRLMPSIDPQRPFRFILVDTPDQFKPDYWQRVVAVFTTGQTWQFKSYKWQNPAELFSHALGIYLGWTGDAVPDTVKGWGRMVRTAFVDKWTPHQGEKGRWRDREVVEGLWKAIEESMRRSGWTKDGFVG</sequence>
<dbReference type="FunFam" id="3.40.50.11990:FF:000003">
    <property type="entry name" value="Pol II transcription elongation factor subunit Cdc73"/>
    <property type="match status" value="1"/>
</dbReference>
<evidence type="ECO:0000259" key="6">
    <source>
        <dbReference type="Pfam" id="PF05179"/>
    </source>
</evidence>
<accession>A0A0D1XTL6</accession>
<dbReference type="PANTHER" id="PTHR12466">
    <property type="entry name" value="CDC73 DOMAIN PROTEIN"/>
    <property type="match status" value="1"/>
</dbReference>
<dbReference type="OrthoDB" id="2186602at2759"/>
<dbReference type="PANTHER" id="PTHR12466:SF8">
    <property type="entry name" value="PARAFIBROMIN"/>
    <property type="match status" value="1"/>
</dbReference>
<dbReference type="GeneID" id="27311216"/>
<dbReference type="GO" id="GO:0032968">
    <property type="term" value="P:positive regulation of transcription elongation by RNA polymerase II"/>
    <property type="evidence" value="ECO:0007669"/>
    <property type="project" value="TreeGrafter"/>
</dbReference>
<dbReference type="GO" id="GO:0016593">
    <property type="term" value="C:Cdc73/Paf1 complex"/>
    <property type="evidence" value="ECO:0007669"/>
    <property type="project" value="InterPro"/>
</dbReference>
<comment type="similarity">
    <text evidence="2">Belongs to the CDC73 family.</text>
</comment>
<protein>
    <recommendedName>
        <fullName evidence="6">Cell division control protein 73 C-terminal domain-containing protein</fullName>
    </recommendedName>
</protein>
<evidence type="ECO:0000256" key="1">
    <source>
        <dbReference type="ARBA" id="ARBA00004123"/>
    </source>
</evidence>
<name>A0A0D1XTL6_9PEZI</name>
<dbReference type="STRING" id="253628.A0A0D1XTL6"/>
<organism evidence="7 8">
    <name type="scientific">Verruconis gallopava</name>
    <dbReference type="NCBI Taxonomy" id="253628"/>
    <lineage>
        <taxon>Eukaryota</taxon>
        <taxon>Fungi</taxon>
        <taxon>Dikarya</taxon>
        <taxon>Ascomycota</taxon>
        <taxon>Pezizomycotina</taxon>
        <taxon>Dothideomycetes</taxon>
        <taxon>Pleosporomycetidae</taxon>
        <taxon>Venturiales</taxon>
        <taxon>Sympoventuriaceae</taxon>
        <taxon>Verruconis</taxon>
    </lineage>
</organism>
<evidence type="ECO:0000313" key="8">
    <source>
        <dbReference type="Proteomes" id="UP000053259"/>
    </source>
</evidence>
<evidence type="ECO:0000256" key="2">
    <source>
        <dbReference type="ARBA" id="ARBA00010427"/>
    </source>
</evidence>
<dbReference type="Proteomes" id="UP000053259">
    <property type="component" value="Unassembled WGS sequence"/>
</dbReference>
<dbReference type="InterPro" id="IPR031336">
    <property type="entry name" value="CDC73_C"/>
</dbReference>
<dbReference type="GO" id="GO:0006368">
    <property type="term" value="P:transcription elongation by RNA polymerase II"/>
    <property type="evidence" value="ECO:0007669"/>
    <property type="project" value="InterPro"/>
</dbReference>
<gene>
    <name evidence="7" type="ORF">PV09_03243</name>
</gene>
<evidence type="ECO:0000313" key="7">
    <source>
        <dbReference type="EMBL" id="KIW06071.1"/>
    </source>
</evidence>